<gene>
    <name evidence="2" type="ORF">BV898_19548</name>
</gene>
<protein>
    <submittedName>
        <fullName evidence="2">Uncharacterized protein</fullName>
    </submittedName>
</protein>
<name>A0A9X6RPW0_HYPEX</name>
<evidence type="ECO:0000256" key="1">
    <source>
        <dbReference type="SAM" id="MobiDB-lite"/>
    </source>
</evidence>
<comment type="caution">
    <text evidence="2">The sequence shown here is derived from an EMBL/GenBank/DDBJ whole genome shotgun (WGS) entry which is preliminary data.</text>
</comment>
<sequence length="103" mass="11189">MQVNETESGSAETADARSSATAAFGTVSGTNLGGRHNPRGSHGQNNRGRGGYPASQMAIRGQSRAEIREQGTRKMDVFSDATKWQDMPRNGRMRICSQCCHFL</sequence>
<feature type="compositionally biased region" description="Basic and acidic residues" evidence="1">
    <location>
        <begin position="63"/>
        <end position="77"/>
    </location>
</feature>
<dbReference type="AlphaFoldDB" id="A0A9X6RPW0"/>
<dbReference type="Proteomes" id="UP000192578">
    <property type="component" value="Unassembled WGS sequence"/>
</dbReference>
<dbReference type="EMBL" id="MTYJ01000562">
    <property type="protein sequence ID" value="OWA55161.1"/>
    <property type="molecule type" value="Genomic_DNA"/>
</dbReference>
<evidence type="ECO:0000313" key="3">
    <source>
        <dbReference type="Proteomes" id="UP000192578"/>
    </source>
</evidence>
<accession>A0A9X6RPW0</accession>
<proteinExistence type="predicted"/>
<feature type="compositionally biased region" description="Polar residues" evidence="1">
    <location>
        <begin position="1"/>
        <end position="21"/>
    </location>
</feature>
<keyword evidence="3" id="KW-1185">Reference proteome</keyword>
<organism evidence="2 3">
    <name type="scientific">Hypsibius exemplaris</name>
    <name type="common">Freshwater tardigrade</name>
    <dbReference type="NCBI Taxonomy" id="2072580"/>
    <lineage>
        <taxon>Eukaryota</taxon>
        <taxon>Metazoa</taxon>
        <taxon>Ecdysozoa</taxon>
        <taxon>Tardigrada</taxon>
        <taxon>Eutardigrada</taxon>
        <taxon>Parachela</taxon>
        <taxon>Hypsibioidea</taxon>
        <taxon>Hypsibiidae</taxon>
        <taxon>Hypsibius</taxon>
    </lineage>
</organism>
<reference evidence="3" key="1">
    <citation type="submission" date="2017-01" db="EMBL/GenBank/DDBJ databases">
        <title>Comparative genomics of anhydrobiosis in the tardigrade Hypsibius dujardini.</title>
        <authorList>
            <person name="Yoshida Y."/>
            <person name="Koutsovoulos G."/>
            <person name="Laetsch D."/>
            <person name="Stevens L."/>
            <person name="Kumar S."/>
            <person name="Horikawa D."/>
            <person name="Ishino K."/>
            <person name="Komine S."/>
            <person name="Tomita M."/>
            <person name="Blaxter M."/>
            <person name="Arakawa K."/>
        </authorList>
    </citation>
    <scope>NUCLEOTIDE SEQUENCE [LARGE SCALE GENOMIC DNA]</scope>
    <source>
        <strain evidence="3">Z151</strain>
    </source>
</reference>
<evidence type="ECO:0000313" key="2">
    <source>
        <dbReference type="EMBL" id="OWA55161.1"/>
    </source>
</evidence>
<feature type="region of interest" description="Disordered" evidence="1">
    <location>
        <begin position="1"/>
        <end position="80"/>
    </location>
</feature>